<dbReference type="EMBL" id="GGFL01010693">
    <property type="protein sequence ID" value="MBW74871.1"/>
    <property type="molecule type" value="Transcribed_RNA"/>
</dbReference>
<sequence length="185" mass="21198">MHNTTQAQPRARRVVAVLKCIGCLLGQCMVHLARNDTVTTLPSPASAHLCLWSGWRRCGGGFFRQFTLVSYHWFSLLPSEHRVCQNKQRHTRDSRPGDRLGAVRGDRAHALPYRLRRFHRKTSVRGGSIVRCTRSCHGAKLLPLEPLDSVISCVVIPSTMTHFLQPTVLQWRLNDWRIHTTRRTE</sequence>
<protein>
    <submittedName>
        <fullName evidence="2">Putative secreted protein</fullName>
    </submittedName>
</protein>
<evidence type="ECO:0000313" key="2">
    <source>
        <dbReference type="EMBL" id="MBW74871.1"/>
    </source>
</evidence>
<dbReference type="AlphaFoldDB" id="A0A2M4DBM5"/>
<reference evidence="2" key="1">
    <citation type="submission" date="2018-01" db="EMBL/GenBank/DDBJ databases">
        <title>An insight into the sialome of Amazonian anophelines.</title>
        <authorList>
            <person name="Ribeiro J.M."/>
            <person name="Scarpassa V."/>
            <person name="Calvo E."/>
        </authorList>
    </citation>
    <scope>NUCLEOTIDE SEQUENCE</scope>
</reference>
<feature type="chain" id="PRO_5014630351" evidence="1">
    <location>
        <begin position="27"/>
        <end position="185"/>
    </location>
</feature>
<organism evidence="2">
    <name type="scientific">Anopheles darlingi</name>
    <name type="common">Mosquito</name>
    <dbReference type="NCBI Taxonomy" id="43151"/>
    <lineage>
        <taxon>Eukaryota</taxon>
        <taxon>Metazoa</taxon>
        <taxon>Ecdysozoa</taxon>
        <taxon>Arthropoda</taxon>
        <taxon>Hexapoda</taxon>
        <taxon>Insecta</taxon>
        <taxon>Pterygota</taxon>
        <taxon>Neoptera</taxon>
        <taxon>Endopterygota</taxon>
        <taxon>Diptera</taxon>
        <taxon>Nematocera</taxon>
        <taxon>Culicoidea</taxon>
        <taxon>Culicidae</taxon>
        <taxon>Anophelinae</taxon>
        <taxon>Anopheles</taxon>
    </lineage>
</organism>
<proteinExistence type="predicted"/>
<name>A0A2M4DBM5_ANODA</name>
<evidence type="ECO:0000256" key="1">
    <source>
        <dbReference type="SAM" id="SignalP"/>
    </source>
</evidence>
<accession>A0A2M4DBM5</accession>
<keyword evidence="1" id="KW-0732">Signal</keyword>
<feature type="signal peptide" evidence="1">
    <location>
        <begin position="1"/>
        <end position="26"/>
    </location>
</feature>